<feature type="domain" description="VOC" evidence="1">
    <location>
        <begin position="3"/>
        <end position="117"/>
    </location>
</feature>
<evidence type="ECO:0000259" key="1">
    <source>
        <dbReference type="PROSITE" id="PS51819"/>
    </source>
</evidence>
<dbReference type="Proteomes" id="UP000177876">
    <property type="component" value="Unassembled WGS sequence"/>
</dbReference>
<dbReference type="InterPro" id="IPR029068">
    <property type="entry name" value="Glyas_Bleomycin-R_OHBP_Dase"/>
</dbReference>
<dbReference type="CDD" id="cd07247">
    <property type="entry name" value="SgaA_N_like"/>
    <property type="match status" value="1"/>
</dbReference>
<accession>A0A1F2WNP8</accession>
<evidence type="ECO:0000313" key="2">
    <source>
        <dbReference type="EMBL" id="OFW58479.1"/>
    </source>
</evidence>
<dbReference type="InterPro" id="IPR037523">
    <property type="entry name" value="VOC_core"/>
</dbReference>
<dbReference type="PANTHER" id="PTHR33993:SF2">
    <property type="entry name" value="VOC DOMAIN-CONTAINING PROTEIN"/>
    <property type="match status" value="1"/>
</dbReference>
<gene>
    <name evidence="2" type="ORF">A2Y75_02710</name>
</gene>
<comment type="caution">
    <text evidence="2">The sequence shown here is derived from an EMBL/GenBank/DDBJ whole genome shotgun (WGS) entry which is preliminary data.</text>
</comment>
<organism evidence="2 3">
    <name type="scientific">Candidatus Solincola sediminis</name>
    <dbReference type="NCBI Taxonomy" id="1797199"/>
    <lineage>
        <taxon>Bacteria</taxon>
        <taxon>Bacillati</taxon>
        <taxon>Actinomycetota</taxon>
        <taxon>Candidatus Geothermincolia</taxon>
        <taxon>Candidatus Geothermincolales</taxon>
        <taxon>Candidatus Geothermincolaceae</taxon>
        <taxon>Candidatus Solincola</taxon>
    </lineage>
</organism>
<evidence type="ECO:0000313" key="3">
    <source>
        <dbReference type="Proteomes" id="UP000177876"/>
    </source>
</evidence>
<reference evidence="2 3" key="1">
    <citation type="journal article" date="2016" name="Nat. Commun.">
        <title>Thousands of microbial genomes shed light on interconnected biogeochemical processes in an aquifer system.</title>
        <authorList>
            <person name="Anantharaman K."/>
            <person name="Brown C.T."/>
            <person name="Hug L.A."/>
            <person name="Sharon I."/>
            <person name="Castelle C.J."/>
            <person name="Probst A.J."/>
            <person name="Thomas B.C."/>
            <person name="Singh A."/>
            <person name="Wilkins M.J."/>
            <person name="Karaoz U."/>
            <person name="Brodie E.L."/>
            <person name="Williams K.H."/>
            <person name="Hubbard S.S."/>
            <person name="Banfield J.F."/>
        </authorList>
    </citation>
    <scope>NUCLEOTIDE SEQUENCE [LARGE SCALE GENOMIC DNA]</scope>
</reference>
<dbReference type="SUPFAM" id="SSF54593">
    <property type="entry name" value="Glyoxalase/Bleomycin resistance protein/Dihydroxybiphenyl dioxygenase"/>
    <property type="match status" value="1"/>
</dbReference>
<dbReference type="AlphaFoldDB" id="A0A1F2WNP8"/>
<dbReference type="InterPro" id="IPR053863">
    <property type="entry name" value="Glyoxy/Ble-like_N"/>
</dbReference>
<dbReference type="Pfam" id="PF22677">
    <property type="entry name" value="Ble-like_N"/>
    <property type="match status" value="1"/>
</dbReference>
<dbReference type="InterPro" id="IPR052164">
    <property type="entry name" value="Anthracycline_SecMetBiosynth"/>
</dbReference>
<dbReference type="PROSITE" id="PS51819">
    <property type="entry name" value="VOC"/>
    <property type="match status" value="1"/>
</dbReference>
<name>A0A1F2WNP8_9ACTN</name>
<sequence>MPRVIHFEIAVDDPDRAVAFYRDIFGWKIEKWEGPMDYWLCETGPEGEPGINGAIMRRTDPAQSTVNTIGVTSLTDSIAKVKERGGMVMTEEMEIPDVGRFVYCTDSEGNAFGMIQPEM</sequence>
<protein>
    <submittedName>
        <fullName evidence="2">Glyoxalase</fullName>
    </submittedName>
</protein>
<dbReference type="Gene3D" id="3.10.180.10">
    <property type="entry name" value="2,3-Dihydroxybiphenyl 1,2-Dioxygenase, domain 1"/>
    <property type="match status" value="1"/>
</dbReference>
<dbReference type="EMBL" id="MELK01000022">
    <property type="protein sequence ID" value="OFW58479.1"/>
    <property type="molecule type" value="Genomic_DNA"/>
</dbReference>
<dbReference type="STRING" id="1797197.A2Y75_02710"/>
<proteinExistence type="predicted"/>
<dbReference type="PANTHER" id="PTHR33993">
    <property type="entry name" value="GLYOXALASE-RELATED"/>
    <property type="match status" value="1"/>
</dbReference>